<comment type="subcellular location">
    <subcellularLocation>
        <location evidence="7">Cytoplasm</location>
    </subcellularLocation>
</comment>
<dbReference type="PANTHER" id="PTHR46986:SF1">
    <property type="entry name" value="ENDORIBONUCLEASE YBEY, CHLOROPLASTIC"/>
    <property type="match status" value="1"/>
</dbReference>
<dbReference type="PANTHER" id="PTHR46986">
    <property type="entry name" value="ENDORIBONUCLEASE YBEY, CHLOROPLASTIC"/>
    <property type="match status" value="1"/>
</dbReference>
<evidence type="ECO:0000313" key="9">
    <source>
        <dbReference type="Proteomes" id="UP001225316"/>
    </source>
</evidence>
<feature type="binding site" evidence="7">
    <location>
        <position position="121"/>
    </location>
    <ligand>
        <name>Zn(2+)</name>
        <dbReference type="ChEBI" id="CHEBI:29105"/>
        <note>catalytic</note>
    </ligand>
</feature>
<evidence type="ECO:0000256" key="2">
    <source>
        <dbReference type="ARBA" id="ARBA00022722"/>
    </source>
</evidence>
<evidence type="ECO:0000256" key="5">
    <source>
        <dbReference type="ARBA" id="ARBA00022801"/>
    </source>
</evidence>
<evidence type="ECO:0000256" key="6">
    <source>
        <dbReference type="ARBA" id="ARBA00022833"/>
    </source>
</evidence>
<feature type="binding site" evidence="7">
    <location>
        <position position="111"/>
    </location>
    <ligand>
        <name>Zn(2+)</name>
        <dbReference type="ChEBI" id="CHEBI:29105"/>
        <note>catalytic</note>
    </ligand>
</feature>
<keyword evidence="7" id="KW-0963">Cytoplasm</keyword>
<keyword evidence="5 7" id="KW-0378">Hydrolase</keyword>
<protein>
    <recommendedName>
        <fullName evidence="7">Endoribonuclease YbeY</fullName>
        <ecNumber evidence="7">3.1.-.-</ecNumber>
    </recommendedName>
</protein>
<proteinExistence type="inferred from homology"/>
<dbReference type="InterPro" id="IPR023091">
    <property type="entry name" value="MetalPrtase_cat_dom_sf_prd"/>
</dbReference>
<dbReference type="Gene3D" id="3.40.390.30">
    <property type="entry name" value="Metalloproteases ('zincins'), catalytic domain"/>
    <property type="match status" value="1"/>
</dbReference>
<evidence type="ECO:0000313" key="8">
    <source>
        <dbReference type="EMBL" id="MDQ8205950.1"/>
    </source>
</evidence>
<keyword evidence="9" id="KW-1185">Reference proteome</keyword>
<keyword evidence="6 7" id="KW-0862">Zinc</keyword>
<dbReference type="EC" id="3.1.-.-" evidence="7"/>
<accession>A0ABU1AP44</accession>
<keyword evidence="4 7" id="KW-0255">Endonuclease</keyword>
<keyword evidence="7" id="KW-0698">rRNA processing</keyword>
<dbReference type="InterPro" id="IPR020549">
    <property type="entry name" value="YbeY_CS"/>
</dbReference>
<comment type="function">
    <text evidence="7">Single strand-specific metallo-endoribonuclease involved in late-stage 70S ribosome quality control and in maturation of the 3' terminus of the 16S rRNA.</text>
</comment>
<dbReference type="NCBIfam" id="TIGR00043">
    <property type="entry name" value="rRNA maturation RNase YbeY"/>
    <property type="match status" value="1"/>
</dbReference>
<evidence type="ECO:0000256" key="7">
    <source>
        <dbReference type="HAMAP-Rule" id="MF_00009"/>
    </source>
</evidence>
<comment type="cofactor">
    <cofactor evidence="7">
        <name>Zn(2+)</name>
        <dbReference type="ChEBI" id="CHEBI:29105"/>
    </cofactor>
    <text evidence="7">Binds 1 zinc ion.</text>
</comment>
<keyword evidence="2 7" id="KW-0540">Nuclease</keyword>
<reference evidence="8 9" key="1">
    <citation type="submission" date="2023-04" db="EMBL/GenBank/DDBJ databases">
        <title>A novel bacteria isolated from coastal sediment.</title>
        <authorList>
            <person name="Liu X.-J."/>
            <person name="Du Z.-J."/>
        </authorList>
    </citation>
    <scope>NUCLEOTIDE SEQUENCE [LARGE SCALE GENOMIC DNA]</scope>
    <source>
        <strain evidence="8 9">SDUM461003</strain>
    </source>
</reference>
<keyword evidence="3 7" id="KW-0479">Metal-binding</keyword>
<organism evidence="8 9">
    <name type="scientific">Thalassobacterium maritimum</name>
    <dbReference type="NCBI Taxonomy" id="3041265"/>
    <lineage>
        <taxon>Bacteria</taxon>
        <taxon>Pseudomonadati</taxon>
        <taxon>Verrucomicrobiota</taxon>
        <taxon>Opitutia</taxon>
        <taxon>Puniceicoccales</taxon>
        <taxon>Coraliomargaritaceae</taxon>
        <taxon>Thalassobacterium</taxon>
    </lineage>
</organism>
<comment type="similarity">
    <text evidence="1 7">Belongs to the endoribonuclease YbeY family.</text>
</comment>
<keyword evidence="7" id="KW-0690">Ribosome biogenesis</keyword>
<evidence type="ECO:0000256" key="4">
    <source>
        <dbReference type="ARBA" id="ARBA00022759"/>
    </source>
</evidence>
<dbReference type="SUPFAM" id="SSF55486">
    <property type="entry name" value="Metalloproteases ('zincins'), catalytic domain"/>
    <property type="match status" value="1"/>
</dbReference>
<feature type="binding site" evidence="7">
    <location>
        <position position="115"/>
    </location>
    <ligand>
        <name>Zn(2+)</name>
        <dbReference type="ChEBI" id="CHEBI:29105"/>
        <note>catalytic</note>
    </ligand>
</feature>
<evidence type="ECO:0000256" key="3">
    <source>
        <dbReference type="ARBA" id="ARBA00022723"/>
    </source>
</evidence>
<dbReference type="Proteomes" id="UP001225316">
    <property type="component" value="Unassembled WGS sequence"/>
</dbReference>
<dbReference type="Pfam" id="PF02130">
    <property type="entry name" value="YbeY"/>
    <property type="match status" value="1"/>
</dbReference>
<dbReference type="EMBL" id="JARXHW010000001">
    <property type="protein sequence ID" value="MDQ8205950.1"/>
    <property type="molecule type" value="Genomic_DNA"/>
</dbReference>
<gene>
    <name evidence="7 8" type="primary">ybeY</name>
    <name evidence="8" type="ORF">QEH52_00385</name>
</gene>
<evidence type="ECO:0000256" key="1">
    <source>
        <dbReference type="ARBA" id="ARBA00010875"/>
    </source>
</evidence>
<dbReference type="InterPro" id="IPR002036">
    <property type="entry name" value="YbeY"/>
</dbReference>
<sequence length="154" mass="16810">MPKLSLEINNQYSALCAPEAAARTLFETLQASAAFPITEGELSIAFVSDAEIAQVHADFMDDPTPTDVITFPANEEMESAGEIIVSVDHASSRAAELGEPFSRELSLYLVHGWLHLAGYDDRNEVDRAAMRQAEQKALNILDAAANKITFELNN</sequence>
<dbReference type="HAMAP" id="MF_00009">
    <property type="entry name" value="Endoribonucl_YbeY"/>
    <property type="match status" value="1"/>
</dbReference>
<name>A0ABU1AP44_9BACT</name>
<comment type="caution">
    <text evidence="8">The sequence shown here is derived from an EMBL/GenBank/DDBJ whole genome shotgun (WGS) entry which is preliminary data.</text>
</comment>
<dbReference type="PROSITE" id="PS01306">
    <property type="entry name" value="UPF0054"/>
    <property type="match status" value="1"/>
</dbReference>
<dbReference type="RefSeq" id="WP_308947913.1">
    <property type="nucleotide sequence ID" value="NZ_JARXHW010000001.1"/>
</dbReference>